<comment type="subcellular location">
    <subcellularLocation>
        <location evidence="1">Cell membrane</location>
        <topology evidence="1">Multi-pass membrane protein</topology>
    </subcellularLocation>
</comment>
<feature type="transmembrane region" description="Helical" evidence="7">
    <location>
        <begin position="16"/>
        <end position="34"/>
    </location>
</feature>
<evidence type="ECO:0000313" key="9">
    <source>
        <dbReference type="EMBL" id="OGF30530.1"/>
    </source>
</evidence>
<accession>A0A1F5SV16</accession>
<keyword evidence="2" id="KW-1003">Cell membrane</keyword>
<proteinExistence type="predicted"/>
<feature type="domain" description="Polysaccharide chain length determinant N-terminal" evidence="8">
    <location>
        <begin position="2"/>
        <end position="82"/>
    </location>
</feature>
<comment type="caution">
    <text evidence="9">The sequence shown here is derived from an EMBL/GenBank/DDBJ whole genome shotgun (WGS) entry which is preliminary data.</text>
</comment>
<evidence type="ECO:0000256" key="1">
    <source>
        <dbReference type="ARBA" id="ARBA00004651"/>
    </source>
</evidence>
<evidence type="ECO:0000256" key="5">
    <source>
        <dbReference type="ARBA" id="ARBA00023136"/>
    </source>
</evidence>
<feature type="transmembrane region" description="Helical" evidence="7">
    <location>
        <begin position="180"/>
        <end position="200"/>
    </location>
</feature>
<evidence type="ECO:0000256" key="7">
    <source>
        <dbReference type="SAM" id="Phobius"/>
    </source>
</evidence>
<organism evidence="9 10">
    <name type="scientific">Candidatus Falkowbacteria bacterium RIFCSPLOWO2_12_FULL_45_13</name>
    <dbReference type="NCBI Taxonomy" id="1797991"/>
    <lineage>
        <taxon>Bacteria</taxon>
        <taxon>Candidatus Falkowiibacteriota</taxon>
    </lineage>
</organism>
<feature type="compositionally biased region" description="Basic and acidic residues" evidence="6">
    <location>
        <begin position="268"/>
        <end position="288"/>
    </location>
</feature>
<dbReference type="AlphaFoldDB" id="A0A1F5SV16"/>
<reference evidence="9 10" key="1">
    <citation type="journal article" date="2016" name="Nat. Commun.">
        <title>Thousands of microbial genomes shed light on interconnected biogeochemical processes in an aquifer system.</title>
        <authorList>
            <person name="Anantharaman K."/>
            <person name="Brown C.T."/>
            <person name="Hug L.A."/>
            <person name="Sharon I."/>
            <person name="Castelle C.J."/>
            <person name="Probst A.J."/>
            <person name="Thomas B.C."/>
            <person name="Singh A."/>
            <person name="Wilkins M.J."/>
            <person name="Karaoz U."/>
            <person name="Brodie E.L."/>
            <person name="Williams K.H."/>
            <person name="Hubbard S.S."/>
            <person name="Banfield J.F."/>
        </authorList>
    </citation>
    <scope>NUCLEOTIDE SEQUENCE [LARGE SCALE GENOMIC DNA]</scope>
</reference>
<keyword evidence="5 7" id="KW-0472">Membrane</keyword>
<evidence type="ECO:0000256" key="6">
    <source>
        <dbReference type="SAM" id="MobiDB-lite"/>
    </source>
</evidence>
<evidence type="ECO:0000259" key="8">
    <source>
        <dbReference type="Pfam" id="PF02706"/>
    </source>
</evidence>
<evidence type="ECO:0000256" key="4">
    <source>
        <dbReference type="ARBA" id="ARBA00022989"/>
    </source>
</evidence>
<dbReference type="PANTHER" id="PTHR32309">
    <property type="entry name" value="TYROSINE-PROTEIN KINASE"/>
    <property type="match status" value="1"/>
</dbReference>
<evidence type="ECO:0000256" key="3">
    <source>
        <dbReference type="ARBA" id="ARBA00022692"/>
    </source>
</evidence>
<feature type="region of interest" description="Disordered" evidence="6">
    <location>
        <begin position="266"/>
        <end position="317"/>
    </location>
</feature>
<evidence type="ECO:0000256" key="2">
    <source>
        <dbReference type="ARBA" id="ARBA00022475"/>
    </source>
</evidence>
<protein>
    <recommendedName>
        <fullName evidence="8">Polysaccharide chain length determinant N-terminal domain-containing protein</fullName>
    </recommendedName>
</protein>
<name>A0A1F5SV16_9BACT</name>
<gene>
    <name evidence="9" type="ORF">A3H09_00845</name>
</gene>
<keyword evidence="3 7" id="KW-0812">Transmembrane</keyword>
<keyword evidence="4 7" id="KW-1133">Transmembrane helix</keyword>
<dbReference type="Proteomes" id="UP000176915">
    <property type="component" value="Unassembled WGS sequence"/>
</dbReference>
<dbReference type="PANTHER" id="PTHR32309:SF31">
    <property type="entry name" value="CAPSULAR EXOPOLYSACCHARIDE FAMILY"/>
    <property type="match status" value="1"/>
</dbReference>
<dbReference type="GO" id="GO:0005886">
    <property type="term" value="C:plasma membrane"/>
    <property type="evidence" value="ECO:0007669"/>
    <property type="project" value="UniProtKB-SubCell"/>
</dbReference>
<dbReference type="Pfam" id="PF02706">
    <property type="entry name" value="Wzz"/>
    <property type="match status" value="1"/>
</dbReference>
<sequence>MNLNEFFGLLRTKKQTIASVVILFLAITAIFTFSQPLKYNSKSSVLVVQGFAPGTDQYAVSKSNEYIGNILAKVISSNLFYNDVISSGFNINKNYFSKINNINREMDKWRKTVQARAISDTGIIDIKIYHPDKQQLDQVAMAVNFILQSKHGQYHGLGSKVAIKIIDKPIISIWPTKPNIILNLLLAAIAGLIVSFYYIYLFQEKAFNLKLWPEFNVRRTKEKKVFNNQFVKPNIQLTDFRPPETNQATGLDRGLDFNTKQNNQEIDYPFRDDIRQPPDRENQDKEVESAATGEASRANSETKDFTPRGSINNLFLN</sequence>
<dbReference type="EMBL" id="MFFY01000047">
    <property type="protein sequence ID" value="OGF30530.1"/>
    <property type="molecule type" value="Genomic_DNA"/>
</dbReference>
<dbReference type="InterPro" id="IPR050445">
    <property type="entry name" value="Bact_polysacc_biosynth/exp"/>
</dbReference>
<dbReference type="InterPro" id="IPR003856">
    <property type="entry name" value="LPS_length_determ_N"/>
</dbReference>
<evidence type="ECO:0000313" key="10">
    <source>
        <dbReference type="Proteomes" id="UP000176915"/>
    </source>
</evidence>